<dbReference type="AlphaFoldDB" id="A0A2W4UNE6"/>
<evidence type="ECO:0000259" key="4">
    <source>
        <dbReference type="Pfam" id="PF03632"/>
    </source>
</evidence>
<comment type="caution">
    <text evidence="7">The sequence shown here is derived from an EMBL/GenBank/DDBJ whole genome shotgun (WGS) entry which is preliminary data.</text>
</comment>
<dbReference type="InterPro" id="IPR011013">
    <property type="entry name" value="Gal_mutarotase_sf_dom"/>
</dbReference>
<name>A0A2W4UNE6_9CYAN</name>
<dbReference type="PANTHER" id="PTHR11051:SF13">
    <property type="entry name" value="GLYCOSYL TRANSFERASE"/>
    <property type="match status" value="1"/>
</dbReference>
<dbReference type="InterPro" id="IPR005195">
    <property type="entry name" value="Glyco_hydro_65_M"/>
</dbReference>
<reference evidence="7 8" key="2">
    <citation type="submission" date="2018-06" db="EMBL/GenBank/DDBJ databases">
        <title>Metagenomic assembly of (sub)arctic Cyanobacteria and their associated microbiome from non-axenic cultures.</title>
        <authorList>
            <person name="Baurain D."/>
        </authorList>
    </citation>
    <scope>NUCLEOTIDE SEQUENCE [LARGE SCALE GENOMIC DNA]</scope>
    <source>
        <strain evidence="7">ULC129bin1</strain>
    </source>
</reference>
<dbReference type="Pfam" id="PF03636">
    <property type="entry name" value="Glyco_hydro_65N"/>
    <property type="match status" value="1"/>
</dbReference>
<dbReference type="SUPFAM" id="SSF74650">
    <property type="entry name" value="Galactose mutarotase-like"/>
    <property type="match status" value="1"/>
</dbReference>
<dbReference type="InterPro" id="IPR005196">
    <property type="entry name" value="Glyco_hydro_65_N"/>
</dbReference>
<gene>
    <name evidence="7" type="ORF">DCF25_04810</name>
</gene>
<keyword evidence="7" id="KW-0378">Hydrolase</keyword>
<accession>A0A2W4UNE6</accession>
<feature type="active site" description="Proton donor" evidence="2">
    <location>
        <position position="510"/>
    </location>
</feature>
<dbReference type="Gene3D" id="2.70.98.40">
    <property type="entry name" value="Glycoside hydrolase, family 65, N-terminal domain"/>
    <property type="match status" value="1"/>
</dbReference>
<reference evidence="8" key="1">
    <citation type="submission" date="2018-04" db="EMBL/GenBank/DDBJ databases">
        <authorList>
            <person name="Cornet L."/>
        </authorList>
    </citation>
    <scope>NUCLEOTIDE SEQUENCE [LARGE SCALE GENOMIC DNA]</scope>
</reference>
<dbReference type="GO" id="GO:0030246">
    <property type="term" value="F:carbohydrate binding"/>
    <property type="evidence" value="ECO:0007669"/>
    <property type="project" value="InterPro"/>
</dbReference>
<evidence type="ECO:0000256" key="3">
    <source>
        <dbReference type="PIRSR" id="PIRSR036289-51"/>
    </source>
</evidence>
<evidence type="ECO:0000313" key="8">
    <source>
        <dbReference type="Proteomes" id="UP000249354"/>
    </source>
</evidence>
<sequence>MLHRKPINLPEHIYPCHPWRLEEKQFHPRFLGQLETLYALSNGYLGIRGTFEEGVPYHHSGTFVNGFHELWPIIYPEEAYGFAKTGQTMLNVPDSTIIKLYVDDEPFTLNTANILDYNRVLDMQAGTLEREVLWETPTGKRVLVKSCRLVSFKHRHLAAISYEVTVLDAEAPIEIVSKIHYDPIAQEGKATASHNDPRRSKEFANRVLLPVACDVLGYRLVLAQETRESKMILACGVDHTLDSECAIKVGRKCGEDSGEIIFSVHAQAGKPIRLTKFMTYHTGSDTTSDELCARADRSLNRAIEEGFDALKASQREYLDSFWTRSDIQLEGNPDVENRTDALQQAIRFSLFHILQAASRTDGLGLPAKGLTGKGYEGHYFWDTEIYVLPFLSYTNPKLAKNLLNFRYCLLDKARQRAKAVNQKGALFPWRTINGEEASAYYAAGTAQYHINADIVFGMRKYVEITGDQDFLYKEGAEILVETARLWYDLGFFCDRNDGQFSIHGVTGPDEYNTVVNDNLYTNLMARENMQYAVSTLKTLKQEQPKRFNSLVHDTHLQTSEMDDWQKAADNMYVPFDERLQIHLQHDGFLDEEVWDFENTPAHKYPLLLHFHPLFIYRHQVIKQADLVLAMFLLGDEFSLEQKKRNFEYYDALTTGDSSLSVCIQSIVASEIGEVEKAFRYATYAIIMDIGNLSGNVKDGCHIASMGGSWMVMAYGFGGLRDYDGEISFNPKLPIELNSLQFVVTIRGQLLEVKIQREAATYLLQEGGDLAIRHRDKDIVLTAGVPMRMDN</sequence>
<feature type="domain" description="Glycoside hydrolase family 65 central catalytic" evidence="4">
    <location>
        <begin position="347"/>
        <end position="710"/>
    </location>
</feature>
<dbReference type="SUPFAM" id="SSF48208">
    <property type="entry name" value="Six-hairpin glycosidases"/>
    <property type="match status" value="1"/>
</dbReference>
<organism evidence="7 8">
    <name type="scientific">Leptolyngbya foveolarum</name>
    <dbReference type="NCBI Taxonomy" id="47253"/>
    <lineage>
        <taxon>Bacteria</taxon>
        <taxon>Bacillati</taxon>
        <taxon>Cyanobacteriota</taxon>
        <taxon>Cyanophyceae</taxon>
        <taxon>Leptolyngbyales</taxon>
        <taxon>Leptolyngbyaceae</taxon>
        <taxon>Leptolyngbya group</taxon>
        <taxon>Leptolyngbya</taxon>
    </lineage>
</organism>
<dbReference type="GO" id="GO:0005975">
    <property type="term" value="P:carbohydrate metabolic process"/>
    <property type="evidence" value="ECO:0007669"/>
    <property type="project" value="InterPro"/>
</dbReference>
<dbReference type="Proteomes" id="UP000249354">
    <property type="component" value="Unassembled WGS sequence"/>
</dbReference>
<dbReference type="InterPro" id="IPR008928">
    <property type="entry name" value="6-hairpin_glycosidase_sf"/>
</dbReference>
<evidence type="ECO:0000256" key="1">
    <source>
        <dbReference type="ARBA" id="ARBA00006768"/>
    </source>
</evidence>
<dbReference type="InterPro" id="IPR037018">
    <property type="entry name" value="GH65_N"/>
</dbReference>
<dbReference type="GO" id="GO:0004553">
    <property type="term" value="F:hydrolase activity, hydrolyzing O-glycosyl compounds"/>
    <property type="evidence" value="ECO:0007669"/>
    <property type="project" value="TreeGrafter"/>
</dbReference>
<evidence type="ECO:0000259" key="5">
    <source>
        <dbReference type="Pfam" id="PF03633"/>
    </source>
</evidence>
<comment type="similarity">
    <text evidence="1">Belongs to the glycosyl hydrolase 65 family.</text>
</comment>
<dbReference type="InterPro" id="IPR017045">
    <property type="entry name" value="Malt_Pase/Glycosyl_Hdrlase"/>
</dbReference>
<feature type="domain" description="Glycoside hydrolase family 65 C-terminal" evidence="5">
    <location>
        <begin position="719"/>
        <end position="780"/>
    </location>
</feature>
<dbReference type="InterPro" id="IPR012341">
    <property type="entry name" value="6hp_glycosidase-like_sf"/>
</dbReference>
<evidence type="ECO:0000313" key="7">
    <source>
        <dbReference type="EMBL" id="PZO21664.1"/>
    </source>
</evidence>
<dbReference type="Pfam" id="PF03633">
    <property type="entry name" value="Glyco_hydro_65C"/>
    <property type="match status" value="1"/>
</dbReference>
<evidence type="ECO:0000256" key="2">
    <source>
        <dbReference type="PIRSR" id="PIRSR036289-50"/>
    </source>
</evidence>
<dbReference type="EMBL" id="QBMC01000019">
    <property type="protein sequence ID" value="PZO21664.1"/>
    <property type="molecule type" value="Genomic_DNA"/>
</dbReference>
<feature type="binding site" evidence="3">
    <location>
        <begin position="622"/>
        <end position="623"/>
    </location>
    <ligand>
        <name>substrate</name>
    </ligand>
</feature>
<evidence type="ECO:0000259" key="6">
    <source>
        <dbReference type="Pfam" id="PF03636"/>
    </source>
</evidence>
<feature type="binding site" evidence="3">
    <location>
        <begin position="381"/>
        <end position="382"/>
    </location>
    <ligand>
        <name>substrate</name>
    </ligand>
</feature>
<dbReference type="InterPro" id="IPR005194">
    <property type="entry name" value="Glyco_hydro_65_C"/>
</dbReference>
<dbReference type="Gene3D" id="2.60.420.10">
    <property type="entry name" value="Maltose phosphorylase, domain 3"/>
    <property type="match status" value="1"/>
</dbReference>
<dbReference type="PIRSF" id="PIRSF036289">
    <property type="entry name" value="Glycosyl_hydrolase_malt_phosph"/>
    <property type="match status" value="1"/>
</dbReference>
<feature type="domain" description="Glycoside hydrolase family 65 N-terminal" evidence="6">
    <location>
        <begin position="23"/>
        <end position="283"/>
    </location>
</feature>
<dbReference type="PANTHER" id="PTHR11051">
    <property type="entry name" value="GLYCOSYL HYDROLASE-RELATED"/>
    <property type="match status" value="1"/>
</dbReference>
<dbReference type="GO" id="GO:0016757">
    <property type="term" value="F:glycosyltransferase activity"/>
    <property type="evidence" value="ECO:0007669"/>
    <property type="project" value="UniProtKB-ARBA"/>
</dbReference>
<dbReference type="Pfam" id="PF03632">
    <property type="entry name" value="Glyco_hydro_65m"/>
    <property type="match status" value="1"/>
</dbReference>
<dbReference type="Gene3D" id="1.50.10.10">
    <property type="match status" value="1"/>
</dbReference>
<protein>
    <submittedName>
        <fullName evidence="7">Family 65 glycosyl hydrolase</fullName>
    </submittedName>
</protein>
<proteinExistence type="inferred from homology"/>